<evidence type="ECO:0000313" key="3">
    <source>
        <dbReference type="Proteomes" id="UP000065151"/>
    </source>
</evidence>
<gene>
    <name evidence="2" type="ORF">AU252_19260</name>
</gene>
<evidence type="ECO:0000313" key="2">
    <source>
        <dbReference type="EMBL" id="ALV43031.1"/>
    </source>
</evidence>
<protein>
    <recommendedName>
        <fullName evidence="4">Glycosyltransferase RgtA/B/C/D-like domain-containing protein</fullName>
    </recommendedName>
</protein>
<accession>A0A0U3FVM2</accession>
<sequence length="454" mass="49265">MNVESADSAETAGVGRGLPGKRILTVIGYIGAVVALSYVAWLRLPEVTRGTIWAEDGTVFLRETVVIGPLASIGEPYAGYLHTIPRLISAISYLAGPLESCAVLMSFFSCAVVASISVAVFHLSAALVDSREIRLMLALIPVFVPVGPLEVLGNAANLHWYMLWLVPWLLIYEPSRWKGKAVLLIVTFAAATTEIISGIFLPLALWQCFRRRQYAAPIGLVAGLVCQLMATASKPRYASLPQVDALEPLSVFYGFGLQAMTSLWETDERSVASSIVNFGAYAALIPVAVISCLLIYVLVFGSLKWKFVGVYSFGAAAVCWTAAVVLNVSPEFDFANFTEEDWLSKFKFFRYAAAPSMFLLIMVPASWAVAKERAGAMRNKESLRSLRAPALMLIFLSVNYFPALPARATGPEWAEGLTLARDQCAANPGLHEAAIPLAPALWYTVLPCNVILDS</sequence>
<feature type="transmembrane region" description="Helical" evidence="1">
    <location>
        <begin position="23"/>
        <end position="41"/>
    </location>
</feature>
<feature type="transmembrane region" description="Helical" evidence="1">
    <location>
        <begin position="102"/>
        <end position="123"/>
    </location>
</feature>
<feature type="transmembrane region" description="Helical" evidence="1">
    <location>
        <begin position="278"/>
        <end position="300"/>
    </location>
</feature>
<dbReference type="STRING" id="121292.AU252_19260"/>
<keyword evidence="1" id="KW-0812">Transmembrane</keyword>
<dbReference type="AlphaFoldDB" id="A0A0U3FVM2"/>
<evidence type="ECO:0008006" key="4">
    <source>
        <dbReference type="Google" id="ProtNLM"/>
    </source>
</evidence>
<name>A0A0U3FVM2_9MICC</name>
<feature type="transmembrane region" description="Helical" evidence="1">
    <location>
        <begin position="307"/>
        <end position="328"/>
    </location>
</feature>
<feature type="transmembrane region" description="Helical" evidence="1">
    <location>
        <begin position="181"/>
        <end position="205"/>
    </location>
</feature>
<reference evidence="2 3" key="1">
    <citation type="submission" date="2015-12" db="EMBL/GenBank/DDBJ databases">
        <authorList>
            <person name="Shamseldin A."/>
            <person name="Moawad H."/>
            <person name="Abd El-Rahim W.M."/>
            <person name="Sadowsky M.J."/>
        </authorList>
    </citation>
    <scope>NUCLEOTIDE SEQUENCE [LARGE SCALE GENOMIC DNA]</scope>
    <source>
        <strain evidence="2 3">Ar51</strain>
    </source>
</reference>
<dbReference type="EMBL" id="CP013747">
    <property type="protein sequence ID" value="ALV43031.1"/>
    <property type="molecule type" value="Genomic_DNA"/>
</dbReference>
<dbReference type="KEGG" id="psul:AU252_19260"/>
<feature type="transmembrane region" description="Helical" evidence="1">
    <location>
        <begin position="348"/>
        <end position="369"/>
    </location>
</feature>
<organism evidence="2">
    <name type="scientific">Pseudarthrobacter sulfonivorans</name>
    <dbReference type="NCBI Taxonomy" id="121292"/>
    <lineage>
        <taxon>Bacteria</taxon>
        <taxon>Bacillati</taxon>
        <taxon>Actinomycetota</taxon>
        <taxon>Actinomycetes</taxon>
        <taxon>Micrococcales</taxon>
        <taxon>Micrococcaceae</taxon>
        <taxon>Pseudarthrobacter</taxon>
    </lineage>
</organism>
<keyword evidence="1" id="KW-1133">Transmembrane helix</keyword>
<evidence type="ECO:0000256" key="1">
    <source>
        <dbReference type="SAM" id="Phobius"/>
    </source>
</evidence>
<keyword evidence="1" id="KW-0472">Membrane</keyword>
<proteinExistence type="predicted"/>
<dbReference type="Proteomes" id="UP000065151">
    <property type="component" value="Chromosome"/>
</dbReference>
<feature type="transmembrane region" description="Helical" evidence="1">
    <location>
        <begin position="214"/>
        <end position="232"/>
    </location>
</feature>
<feature type="transmembrane region" description="Helical" evidence="1">
    <location>
        <begin position="135"/>
        <end position="161"/>
    </location>
</feature>